<dbReference type="Proteomes" id="UP000283543">
    <property type="component" value="Unassembled WGS sequence"/>
</dbReference>
<accession>A0A418BRD4</accession>
<evidence type="ECO:0000256" key="1">
    <source>
        <dbReference type="SAM" id="MobiDB-lite"/>
    </source>
</evidence>
<comment type="caution">
    <text evidence="4">The sequence shown here is derived from an EMBL/GenBank/DDBJ whole genome shotgun (WGS) entry which is preliminary data.</text>
</comment>
<dbReference type="EMBL" id="QUTF01020590">
    <property type="protein sequence ID" value="RHY96209.1"/>
    <property type="molecule type" value="Genomic_DNA"/>
</dbReference>
<dbReference type="AlphaFoldDB" id="A0A418BRD4"/>
<organism evidence="4 6">
    <name type="scientific">Aphanomyces astaci</name>
    <name type="common">Crayfish plague agent</name>
    <dbReference type="NCBI Taxonomy" id="112090"/>
    <lineage>
        <taxon>Eukaryota</taxon>
        <taxon>Sar</taxon>
        <taxon>Stramenopiles</taxon>
        <taxon>Oomycota</taxon>
        <taxon>Saprolegniomycetes</taxon>
        <taxon>Saprolegniales</taxon>
        <taxon>Verrucalvaceae</taxon>
        <taxon>Aphanomyces</taxon>
    </lineage>
</organism>
<name>A0A418BRD4_APHAT</name>
<protein>
    <recommendedName>
        <fullName evidence="3">Temptin Cys/Cys disulfide domain-containing protein</fullName>
    </recommendedName>
</protein>
<dbReference type="InterPro" id="IPR055313">
    <property type="entry name" value="Temptin-like"/>
</dbReference>
<dbReference type="PANTHER" id="PTHR34737">
    <property type="entry name" value="EF-HAND DOMAIN-CONTAINING PROTEIN"/>
    <property type="match status" value="1"/>
</dbReference>
<proteinExistence type="predicted"/>
<reference evidence="6 7" key="1">
    <citation type="submission" date="2018-08" db="EMBL/GenBank/DDBJ databases">
        <title>Aphanomyces genome sequencing and annotation.</title>
        <authorList>
            <person name="Minardi D."/>
            <person name="Oidtmann B."/>
            <person name="Van Der Giezen M."/>
            <person name="Studholme D.J."/>
        </authorList>
    </citation>
    <scope>NUCLEOTIDE SEQUENCE [LARGE SCALE GENOMIC DNA]</scope>
    <source>
        <strain evidence="5 7">FDL457</strain>
        <strain evidence="4 6">Si</strain>
    </source>
</reference>
<dbReference type="Pfam" id="PF24784">
    <property type="entry name" value="Temptin_C"/>
    <property type="match status" value="1"/>
</dbReference>
<evidence type="ECO:0000256" key="2">
    <source>
        <dbReference type="SAM" id="SignalP"/>
    </source>
</evidence>
<evidence type="ECO:0000313" key="5">
    <source>
        <dbReference type="EMBL" id="RHY96209.1"/>
    </source>
</evidence>
<sequence>MFKAVILLGLAAQAAAYGSYVAKIPNGDKVEGVGAVGHTNPLGGGPRNPFGEAFDEADKAWTTELCKADSDTDGATNGEELGDPCCTWKVGATLSTAKATHPGKADTFTPDQLKSLKCGTGGSGNATNATTTSSPSGTAATPTATPTASSAASLSGAMLTGAAVAIAMTIQQ</sequence>
<dbReference type="PANTHER" id="PTHR34737:SF2">
    <property type="entry name" value="EF-HAND DOMAIN-CONTAINING PROTEIN"/>
    <property type="match status" value="1"/>
</dbReference>
<feature type="chain" id="PRO_5036106340" description="Temptin Cys/Cys disulfide domain-containing protein" evidence="2">
    <location>
        <begin position="17"/>
        <end position="172"/>
    </location>
</feature>
<dbReference type="InterPro" id="IPR057626">
    <property type="entry name" value="S-S_Temptin"/>
</dbReference>
<evidence type="ECO:0000313" key="6">
    <source>
        <dbReference type="Proteomes" id="UP000283543"/>
    </source>
</evidence>
<evidence type="ECO:0000313" key="4">
    <source>
        <dbReference type="EMBL" id="RHY50579.1"/>
    </source>
</evidence>
<feature type="compositionally biased region" description="Low complexity" evidence="1">
    <location>
        <begin position="125"/>
        <end position="146"/>
    </location>
</feature>
<dbReference type="EMBL" id="QUTB01006319">
    <property type="protein sequence ID" value="RHY50579.1"/>
    <property type="molecule type" value="Genomic_DNA"/>
</dbReference>
<feature type="domain" description="Temptin Cys/Cys disulfide" evidence="3">
    <location>
        <begin position="15"/>
        <end position="103"/>
    </location>
</feature>
<dbReference type="Proteomes" id="UP000286510">
    <property type="component" value="Unassembled WGS sequence"/>
</dbReference>
<evidence type="ECO:0000313" key="7">
    <source>
        <dbReference type="Proteomes" id="UP000286510"/>
    </source>
</evidence>
<gene>
    <name evidence="5" type="ORF">DYB26_013753</name>
    <name evidence="4" type="ORF">DYB34_002624</name>
</gene>
<evidence type="ECO:0000259" key="3">
    <source>
        <dbReference type="Pfam" id="PF24784"/>
    </source>
</evidence>
<dbReference type="VEuPathDB" id="FungiDB:H257_10867"/>
<keyword evidence="2" id="KW-0732">Signal</keyword>
<feature type="region of interest" description="Disordered" evidence="1">
    <location>
        <begin position="119"/>
        <end position="146"/>
    </location>
</feature>
<feature type="signal peptide" evidence="2">
    <location>
        <begin position="1"/>
        <end position="16"/>
    </location>
</feature>